<dbReference type="PANTHER" id="PTHR43877:SF2">
    <property type="entry name" value="AMINOALKYLPHOSPHONATE N-ACETYLTRANSFERASE-RELATED"/>
    <property type="match status" value="1"/>
</dbReference>
<sequence>MPIQLRPATTADVDAVVAVFLACWRESYRGVLPDSTIDAMSDEKAQQLWERVMGSGEGEVLVAESAGTVLGVTRLAANGAEGVVHSLYVAPDSQGQGLGQLLLSAAASRLADLGARNASLWVFAANAPSLAFYRRHGWEPDGTQRTQEQFGELELRVVRRLAGASE</sequence>
<dbReference type="Proteomes" id="UP000198867">
    <property type="component" value="Unassembled WGS sequence"/>
</dbReference>
<dbReference type="AlphaFoldDB" id="A0A1I4Z5C3"/>
<reference evidence="5" key="1">
    <citation type="submission" date="2016-10" db="EMBL/GenBank/DDBJ databases">
        <authorList>
            <person name="Varghese N."/>
            <person name="Submissions S."/>
        </authorList>
    </citation>
    <scope>NUCLEOTIDE SEQUENCE [LARGE SCALE GENOMIC DNA]</scope>
    <source>
        <strain evidence="5">CGMCC 1.11101</strain>
    </source>
</reference>
<evidence type="ECO:0000259" key="3">
    <source>
        <dbReference type="PROSITE" id="PS51186"/>
    </source>
</evidence>
<dbReference type="PANTHER" id="PTHR43877">
    <property type="entry name" value="AMINOALKYLPHOSPHONATE N-ACETYLTRANSFERASE-RELATED-RELATED"/>
    <property type="match status" value="1"/>
</dbReference>
<dbReference type="Gene3D" id="3.40.630.30">
    <property type="match status" value="1"/>
</dbReference>
<dbReference type="STRING" id="995034.SAMN05216219_0748"/>
<dbReference type="SUPFAM" id="SSF55729">
    <property type="entry name" value="Acyl-CoA N-acyltransferases (Nat)"/>
    <property type="match status" value="1"/>
</dbReference>
<gene>
    <name evidence="4" type="ORF">SAMN05216219_0748</name>
</gene>
<keyword evidence="5" id="KW-1185">Reference proteome</keyword>
<evidence type="ECO:0000256" key="1">
    <source>
        <dbReference type="ARBA" id="ARBA00022679"/>
    </source>
</evidence>
<dbReference type="PROSITE" id="PS51186">
    <property type="entry name" value="GNAT"/>
    <property type="match status" value="1"/>
</dbReference>
<organism evidence="4 5">
    <name type="scientific">Mycetocola miduiensis</name>
    <dbReference type="NCBI Taxonomy" id="995034"/>
    <lineage>
        <taxon>Bacteria</taxon>
        <taxon>Bacillati</taxon>
        <taxon>Actinomycetota</taxon>
        <taxon>Actinomycetes</taxon>
        <taxon>Micrococcales</taxon>
        <taxon>Microbacteriaceae</taxon>
        <taxon>Mycetocola</taxon>
    </lineage>
</organism>
<dbReference type="InterPro" id="IPR000182">
    <property type="entry name" value="GNAT_dom"/>
</dbReference>
<proteinExistence type="predicted"/>
<feature type="domain" description="N-acetyltransferase" evidence="3">
    <location>
        <begin position="3"/>
        <end position="160"/>
    </location>
</feature>
<dbReference type="OrthoDB" id="5243635at2"/>
<dbReference type="RefSeq" id="WP_090708858.1">
    <property type="nucleotide sequence ID" value="NZ_FOVM01000001.1"/>
</dbReference>
<dbReference type="Pfam" id="PF00583">
    <property type="entry name" value="Acetyltransf_1"/>
    <property type="match status" value="1"/>
</dbReference>
<evidence type="ECO:0000313" key="5">
    <source>
        <dbReference type="Proteomes" id="UP000198867"/>
    </source>
</evidence>
<keyword evidence="2 4" id="KW-0012">Acyltransferase</keyword>
<evidence type="ECO:0000256" key="2">
    <source>
        <dbReference type="ARBA" id="ARBA00023315"/>
    </source>
</evidence>
<dbReference type="InterPro" id="IPR016181">
    <property type="entry name" value="Acyl_CoA_acyltransferase"/>
</dbReference>
<protein>
    <submittedName>
        <fullName evidence="4">L-amino acid N-acyltransferase YncA</fullName>
    </submittedName>
</protein>
<dbReference type="EMBL" id="FOVM01000001">
    <property type="protein sequence ID" value="SFN45476.1"/>
    <property type="molecule type" value="Genomic_DNA"/>
</dbReference>
<dbReference type="InterPro" id="IPR050832">
    <property type="entry name" value="Bact_Acetyltransf"/>
</dbReference>
<accession>A0A1I4Z5C3</accession>
<dbReference type="GO" id="GO:0016747">
    <property type="term" value="F:acyltransferase activity, transferring groups other than amino-acyl groups"/>
    <property type="evidence" value="ECO:0007669"/>
    <property type="project" value="InterPro"/>
</dbReference>
<name>A0A1I4Z5C3_9MICO</name>
<keyword evidence="1 4" id="KW-0808">Transferase</keyword>
<evidence type="ECO:0000313" key="4">
    <source>
        <dbReference type="EMBL" id="SFN45476.1"/>
    </source>
</evidence>